<dbReference type="Pfam" id="PF01547">
    <property type="entry name" value="SBP_bac_1"/>
    <property type="match status" value="1"/>
</dbReference>
<dbReference type="Proteomes" id="UP000569914">
    <property type="component" value="Unassembled WGS sequence"/>
</dbReference>
<protein>
    <submittedName>
        <fullName evidence="7">Putative chitobiose transport system substrate-binding protein</fullName>
    </submittedName>
</protein>
<comment type="caution">
    <text evidence="7">The sequence shown here is derived from an EMBL/GenBank/DDBJ whole genome shotgun (WGS) entry which is preliminary data.</text>
</comment>
<proteinExistence type="predicted"/>
<accession>A0A7Y9I3Q4</accession>
<evidence type="ECO:0000256" key="1">
    <source>
        <dbReference type="ARBA" id="ARBA00022475"/>
    </source>
</evidence>
<feature type="signal peptide" evidence="6">
    <location>
        <begin position="1"/>
        <end position="29"/>
    </location>
</feature>
<dbReference type="PANTHER" id="PTHR43649">
    <property type="entry name" value="ARABINOSE-BINDING PROTEIN-RELATED"/>
    <property type="match status" value="1"/>
</dbReference>
<keyword evidence="5" id="KW-0449">Lipoprotein</keyword>
<evidence type="ECO:0000256" key="4">
    <source>
        <dbReference type="ARBA" id="ARBA00023139"/>
    </source>
</evidence>
<dbReference type="InterPro" id="IPR006311">
    <property type="entry name" value="TAT_signal"/>
</dbReference>
<keyword evidence="1" id="KW-1003">Cell membrane</keyword>
<dbReference type="EMBL" id="JACCBU010000001">
    <property type="protein sequence ID" value="NYE69708.1"/>
    <property type="molecule type" value="Genomic_DNA"/>
</dbReference>
<evidence type="ECO:0000256" key="5">
    <source>
        <dbReference type="ARBA" id="ARBA00023288"/>
    </source>
</evidence>
<dbReference type="RefSeq" id="WP_179748654.1">
    <property type="nucleotide sequence ID" value="NZ_JACCBU010000001.1"/>
</dbReference>
<organism evidence="7 8">
    <name type="scientific">Microlunatus parietis</name>
    <dbReference type="NCBI Taxonomy" id="682979"/>
    <lineage>
        <taxon>Bacteria</taxon>
        <taxon>Bacillati</taxon>
        <taxon>Actinomycetota</taxon>
        <taxon>Actinomycetes</taxon>
        <taxon>Propionibacteriales</taxon>
        <taxon>Propionibacteriaceae</taxon>
        <taxon>Microlunatus</taxon>
    </lineage>
</organism>
<evidence type="ECO:0000256" key="3">
    <source>
        <dbReference type="ARBA" id="ARBA00023136"/>
    </source>
</evidence>
<dbReference type="SUPFAM" id="SSF53850">
    <property type="entry name" value="Periplasmic binding protein-like II"/>
    <property type="match status" value="1"/>
</dbReference>
<dbReference type="Gene3D" id="3.40.190.10">
    <property type="entry name" value="Periplasmic binding protein-like II"/>
    <property type="match status" value="1"/>
</dbReference>
<feature type="chain" id="PRO_5038919371" evidence="6">
    <location>
        <begin position="30"/>
        <end position="439"/>
    </location>
</feature>
<keyword evidence="4" id="KW-0564">Palmitate</keyword>
<keyword evidence="8" id="KW-1185">Reference proteome</keyword>
<gene>
    <name evidence="7" type="ORF">BKA15_001037</name>
</gene>
<dbReference type="InterPro" id="IPR050490">
    <property type="entry name" value="Bact_solute-bd_prot1"/>
</dbReference>
<dbReference type="PANTHER" id="PTHR43649:SF33">
    <property type="entry name" value="POLYGALACTURONAN_RHAMNOGALACTURONAN-BINDING PROTEIN YTCQ"/>
    <property type="match status" value="1"/>
</dbReference>
<evidence type="ECO:0000313" key="8">
    <source>
        <dbReference type="Proteomes" id="UP000569914"/>
    </source>
</evidence>
<evidence type="ECO:0000256" key="6">
    <source>
        <dbReference type="SAM" id="SignalP"/>
    </source>
</evidence>
<keyword evidence="3" id="KW-0472">Membrane</keyword>
<name>A0A7Y9I3Q4_9ACTN</name>
<sequence>MSAPTAISRRNFTAAAALLPLLGAAGCLSGNPATGPQAPAGDKFAGDVEWWTINLQKNYADYLNGMINSYTSEHGDVKINWVDVPGQDITTKLLAAIASGKVPDAVNFTSATTGLFAGQMRDLGEFFSAEDLAAYAPGLTEPLKNAQGQQIAIPWYNGGTSLGFYNTALLEPTSFDPQQPPKTFTDALELATEYHKATGKSATNLIPTSAVLQQNDIQLLSEDRKTAAFNNDAAREFVATFKPLYDSGAIAPGAISSDVRNLPQNLENQLIAFSPITVSSNLLNVQKNAPQVYQKIAVTPPVTGASGTYMMPGQQIFGIPAKSDNPAAAAEWLKFVTSAANQVAFCKLVAIYPSAPKALEDPFFTEKTTDATEPADAAIATLIKTFPNSADASLGSGNDEQLRLIFDTEIVAFLTGKKTADQALADAEKSWNTELAKPR</sequence>
<dbReference type="PROSITE" id="PS51318">
    <property type="entry name" value="TAT"/>
    <property type="match status" value="1"/>
</dbReference>
<evidence type="ECO:0000256" key="2">
    <source>
        <dbReference type="ARBA" id="ARBA00022729"/>
    </source>
</evidence>
<evidence type="ECO:0000313" key="7">
    <source>
        <dbReference type="EMBL" id="NYE69708.1"/>
    </source>
</evidence>
<keyword evidence="2 6" id="KW-0732">Signal</keyword>
<reference evidence="7 8" key="1">
    <citation type="submission" date="2020-07" db="EMBL/GenBank/DDBJ databases">
        <title>Sequencing the genomes of 1000 actinobacteria strains.</title>
        <authorList>
            <person name="Klenk H.-P."/>
        </authorList>
    </citation>
    <scope>NUCLEOTIDE SEQUENCE [LARGE SCALE GENOMIC DNA]</scope>
    <source>
        <strain evidence="7 8">DSM 22083</strain>
    </source>
</reference>
<dbReference type="AlphaFoldDB" id="A0A7Y9I3Q4"/>
<dbReference type="InterPro" id="IPR006059">
    <property type="entry name" value="SBP"/>
</dbReference>